<evidence type="ECO:0000256" key="1">
    <source>
        <dbReference type="SAM" id="Coils"/>
    </source>
</evidence>
<keyword evidence="2" id="KW-0812">Transmembrane</keyword>
<organism evidence="3 4">
    <name type="scientific">Sphaerotilus montanus</name>
    <dbReference type="NCBI Taxonomy" id="522889"/>
    <lineage>
        <taxon>Bacteria</taxon>
        <taxon>Pseudomonadati</taxon>
        <taxon>Pseudomonadota</taxon>
        <taxon>Betaproteobacteria</taxon>
        <taxon>Burkholderiales</taxon>
        <taxon>Sphaerotilaceae</taxon>
        <taxon>Sphaerotilus</taxon>
    </lineage>
</organism>
<gene>
    <name evidence="3" type="ORF">BDD16_004009</name>
</gene>
<keyword evidence="2" id="KW-0472">Membrane</keyword>
<feature type="transmembrane region" description="Helical" evidence="2">
    <location>
        <begin position="38"/>
        <end position="59"/>
    </location>
</feature>
<dbReference type="AlphaFoldDB" id="A0A7Y9U7D4"/>
<name>A0A7Y9U7D4_9BURK</name>
<dbReference type="EMBL" id="JACCFH010000001">
    <property type="protein sequence ID" value="NYG35023.1"/>
    <property type="molecule type" value="Genomic_DNA"/>
</dbReference>
<keyword evidence="2" id="KW-1133">Transmembrane helix</keyword>
<reference evidence="3 4" key="1">
    <citation type="submission" date="2020-07" db="EMBL/GenBank/DDBJ databases">
        <title>Genomic Encyclopedia of Archaeal and Bacterial Type Strains, Phase II (KMG-II): from individual species to whole genera.</title>
        <authorList>
            <person name="Goeker M."/>
        </authorList>
    </citation>
    <scope>NUCLEOTIDE SEQUENCE [LARGE SCALE GENOMIC DNA]</scope>
    <source>
        <strain evidence="3 4">DSM 21226</strain>
    </source>
</reference>
<protein>
    <submittedName>
        <fullName evidence="3">Uncharacterized protein</fullName>
    </submittedName>
</protein>
<keyword evidence="4" id="KW-1185">Reference proteome</keyword>
<accession>A0A7Y9U7D4</accession>
<evidence type="ECO:0000313" key="3">
    <source>
        <dbReference type="EMBL" id="NYG35023.1"/>
    </source>
</evidence>
<evidence type="ECO:0000313" key="4">
    <source>
        <dbReference type="Proteomes" id="UP000518288"/>
    </source>
</evidence>
<comment type="caution">
    <text evidence="3">The sequence shown here is derived from an EMBL/GenBank/DDBJ whole genome shotgun (WGS) entry which is preliminary data.</text>
</comment>
<sequence length="180" mass="19763">MNDPAPSEGSHFHSFGISMRISKSSKTESVAGSFVTEIALTAVGAAAGGVLAPLLPVLAKSLASERQRKRVEVALEEIASTLNNHEEKIKTLSDEQYKLINETVLTILQTTQADKLKYLRDFVENTLNESEMLPQEACVLSRIIRDISAEEIEFLLIAYRYTGLALTNIPQPSEIAEDNS</sequence>
<dbReference type="Proteomes" id="UP000518288">
    <property type="component" value="Unassembled WGS sequence"/>
</dbReference>
<evidence type="ECO:0000256" key="2">
    <source>
        <dbReference type="SAM" id="Phobius"/>
    </source>
</evidence>
<dbReference type="RefSeq" id="WP_179635589.1">
    <property type="nucleotide sequence ID" value="NZ_JACCFH010000001.1"/>
</dbReference>
<keyword evidence="1" id="KW-0175">Coiled coil</keyword>
<proteinExistence type="predicted"/>
<feature type="coiled-coil region" evidence="1">
    <location>
        <begin position="68"/>
        <end position="102"/>
    </location>
</feature>